<evidence type="ECO:0000256" key="7">
    <source>
        <dbReference type="ARBA" id="ARBA00022694"/>
    </source>
</evidence>
<evidence type="ECO:0000256" key="8">
    <source>
        <dbReference type="ARBA" id="ARBA00023242"/>
    </source>
</evidence>
<evidence type="ECO:0000256" key="2">
    <source>
        <dbReference type="ARBA" id="ARBA00012796"/>
    </source>
</evidence>
<dbReference type="Proteomes" id="UP000193685">
    <property type="component" value="Unassembled WGS sequence"/>
</dbReference>
<dbReference type="PIRSF" id="PIRSF017269">
    <property type="entry name" value="GCD14"/>
    <property type="match status" value="1"/>
</dbReference>
<feature type="binding site" evidence="10">
    <location>
        <position position="142"/>
    </location>
    <ligand>
        <name>S-adenosyl-L-methionine</name>
        <dbReference type="ChEBI" id="CHEBI:59789"/>
    </ligand>
</feature>
<dbReference type="GO" id="GO:0030488">
    <property type="term" value="P:tRNA methylation"/>
    <property type="evidence" value="ECO:0007669"/>
    <property type="project" value="InterPro"/>
</dbReference>
<name>A0A1Y2F5C4_PROLT</name>
<evidence type="ECO:0000256" key="5">
    <source>
        <dbReference type="ARBA" id="ARBA00022679"/>
    </source>
</evidence>
<gene>
    <name evidence="12" type="ORF">BCR37DRAFT_350014</name>
</gene>
<dbReference type="EMBL" id="MCFI01000016">
    <property type="protein sequence ID" value="ORY79053.1"/>
    <property type="molecule type" value="Genomic_DNA"/>
</dbReference>
<dbReference type="InterPro" id="IPR049470">
    <property type="entry name" value="TRM61_C"/>
</dbReference>
<organism evidence="12 13">
    <name type="scientific">Protomyces lactucae-debilis</name>
    <dbReference type="NCBI Taxonomy" id="2754530"/>
    <lineage>
        <taxon>Eukaryota</taxon>
        <taxon>Fungi</taxon>
        <taxon>Dikarya</taxon>
        <taxon>Ascomycota</taxon>
        <taxon>Taphrinomycotina</taxon>
        <taxon>Taphrinomycetes</taxon>
        <taxon>Taphrinales</taxon>
        <taxon>Protomycetaceae</taxon>
        <taxon>Protomyces</taxon>
    </lineage>
</organism>
<dbReference type="Gene3D" id="3.10.330.20">
    <property type="match status" value="1"/>
</dbReference>
<dbReference type="PANTHER" id="PTHR12133:SF2">
    <property type="entry name" value="TRNA (ADENINE(58)-N(1))-METHYLTRANSFERASE CATALYTIC SUBUNIT TRMT61A"/>
    <property type="match status" value="1"/>
</dbReference>
<sequence>MKQKPTFNPFCQFKQVIEVGDLVILHLSRTAIQAITVTPGGVVQNKFGHYYHEDMIGMRYGSQMQSRKTTGYILLLHPTPELWTLALPHRTQILYTPDISFVSAKLCVQPGSTVIEAGTGSGSFTHAFMRSLGDSGHLYTFEFHAERCEKARTEFEEHGLFTSRNGQSLMTLTHRDVCKGGFQVALPDGTPIPYTAEAVFLDLPAPWEAVEHLTPHLAQTTRLCCFSPCIEQVQRTVEVLRVSLWQDIECYEVAFREWEARYTRRVDVTDVIDKLKEIKRRREEGVPKAIKARVKIKEGDTAYDWDRIAKPDSEISSHTSFLLFATKRA</sequence>
<comment type="function">
    <text evidence="9">Catalytic subunit of tRNA (adenine-N(1)-)-methyltransferase, which catalyzes the formation of N(1)-methyladenine at position 58 (m1A58) in initiator methionyl-tRNA.</text>
</comment>
<dbReference type="GO" id="GO:0031515">
    <property type="term" value="C:tRNA (m1A) methyltransferase complex"/>
    <property type="evidence" value="ECO:0007669"/>
    <property type="project" value="UniProtKB-UniRule"/>
</dbReference>
<comment type="caution">
    <text evidence="12">The sequence shown here is derived from an EMBL/GenBank/DDBJ whole genome shotgun (WGS) entry which is preliminary data.</text>
</comment>
<proteinExistence type="inferred from homology"/>
<dbReference type="PANTHER" id="PTHR12133">
    <property type="entry name" value="TRNA (ADENINE(58)-N(1))-METHYLTRANSFERASE"/>
    <property type="match status" value="1"/>
</dbReference>
<dbReference type="GO" id="GO:0160107">
    <property type="term" value="F:tRNA (adenine(58)-N1)-methyltransferase activity"/>
    <property type="evidence" value="ECO:0007669"/>
    <property type="project" value="UniProtKB-EC"/>
</dbReference>
<evidence type="ECO:0000256" key="6">
    <source>
        <dbReference type="ARBA" id="ARBA00022691"/>
    </source>
</evidence>
<dbReference type="SUPFAM" id="SSF53335">
    <property type="entry name" value="S-adenosyl-L-methionine-dependent methyltransferases"/>
    <property type="match status" value="1"/>
</dbReference>
<evidence type="ECO:0000256" key="10">
    <source>
        <dbReference type="PIRSR" id="PIRSR017269-1"/>
    </source>
</evidence>
<comment type="similarity">
    <text evidence="9">Belongs to the class I-like SAM-binding methyltransferase superfamily. TRM61 family.</text>
</comment>
<keyword evidence="13" id="KW-1185">Reference proteome</keyword>
<dbReference type="InterPro" id="IPR014816">
    <property type="entry name" value="tRNA_MeTrfase_Gcd14"/>
</dbReference>
<keyword evidence="6 9" id="KW-0949">S-adenosyl-L-methionine</keyword>
<dbReference type="Gene3D" id="3.40.50.150">
    <property type="entry name" value="Vaccinia Virus protein VP39"/>
    <property type="match status" value="1"/>
</dbReference>
<dbReference type="GO" id="GO:0005634">
    <property type="term" value="C:nucleus"/>
    <property type="evidence" value="ECO:0007669"/>
    <property type="project" value="UniProtKB-SubCell"/>
</dbReference>
<protein>
    <recommendedName>
        <fullName evidence="3 9">tRNA (adenine(58)-N(1))-methyltransferase catalytic subunit TRM61</fullName>
        <ecNumber evidence="2 9">2.1.1.220</ecNumber>
    </recommendedName>
</protein>
<evidence type="ECO:0000313" key="12">
    <source>
        <dbReference type="EMBL" id="ORY79053.1"/>
    </source>
</evidence>
<dbReference type="EC" id="2.1.1.220" evidence="2 9"/>
<dbReference type="InterPro" id="IPR029063">
    <property type="entry name" value="SAM-dependent_MTases_sf"/>
</dbReference>
<feature type="binding site" evidence="10">
    <location>
        <position position="176"/>
    </location>
    <ligand>
        <name>S-adenosyl-L-methionine</name>
        <dbReference type="ChEBI" id="CHEBI:59789"/>
    </ligand>
</feature>
<dbReference type="STRING" id="56484.A0A1Y2F5C4"/>
<feature type="domain" description="tRNA (adenine(58)-N(1))-methyltransferase catalytic subunit TRM61 C-terminal" evidence="11">
    <location>
        <begin position="71"/>
        <end position="327"/>
    </location>
</feature>
<keyword evidence="5 9" id="KW-0808">Transferase</keyword>
<dbReference type="OrthoDB" id="1925287at2759"/>
<evidence type="ECO:0000259" key="11">
    <source>
        <dbReference type="Pfam" id="PF08704"/>
    </source>
</evidence>
<evidence type="ECO:0000256" key="3">
    <source>
        <dbReference type="ARBA" id="ARBA00015963"/>
    </source>
</evidence>
<evidence type="ECO:0000256" key="4">
    <source>
        <dbReference type="ARBA" id="ARBA00022603"/>
    </source>
</evidence>
<feature type="binding site" evidence="10">
    <location>
        <position position="202"/>
    </location>
    <ligand>
        <name>S-adenosyl-L-methionine</name>
        <dbReference type="ChEBI" id="CHEBI:59789"/>
    </ligand>
</feature>
<dbReference type="GeneID" id="63784572"/>
<keyword evidence="8 9" id="KW-0539">Nucleus</keyword>
<comment type="catalytic activity">
    <reaction evidence="9">
        <text>adenosine(58) in tRNA + S-adenosyl-L-methionine = N(1)-methyladenosine(58) in tRNA + S-adenosyl-L-homocysteine + H(+)</text>
        <dbReference type="Rhea" id="RHEA:43152"/>
        <dbReference type="Rhea" id="RHEA-COMP:10365"/>
        <dbReference type="Rhea" id="RHEA-COMP:10366"/>
        <dbReference type="ChEBI" id="CHEBI:15378"/>
        <dbReference type="ChEBI" id="CHEBI:57856"/>
        <dbReference type="ChEBI" id="CHEBI:59789"/>
        <dbReference type="ChEBI" id="CHEBI:74411"/>
        <dbReference type="ChEBI" id="CHEBI:74491"/>
        <dbReference type="EC" id="2.1.1.220"/>
    </reaction>
</comment>
<dbReference type="PROSITE" id="PS51620">
    <property type="entry name" value="SAM_TRM61"/>
    <property type="match status" value="1"/>
</dbReference>
<dbReference type="RefSeq" id="XP_040723685.1">
    <property type="nucleotide sequence ID" value="XM_040867973.1"/>
</dbReference>
<accession>A0A1Y2F5C4</accession>
<dbReference type="Pfam" id="PF08704">
    <property type="entry name" value="GCD14"/>
    <property type="match status" value="1"/>
</dbReference>
<keyword evidence="7 9" id="KW-0819">tRNA processing</keyword>
<comment type="subcellular location">
    <subcellularLocation>
        <location evidence="1 9">Nucleus</location>
    </subcellularLocation>
</comment>
<evidence type="ECO:0000256" key="9">
    <source>
        <dbReference type="PIRNR" id="PIRNR017269"/>
    </source>
</evidence>
<evidence type="ECO:0000313" key="13">
    <source>
        <dbReference type="Proteomes" id="UP000193685"/>
    </source>
</evidence>
<reference evidence="12 13" key="1">
    <citation type="submission" date="2016-07" db="EMBL/GenBank/DDBJ databases">
        <title>Pervasive Adenine N6-methylation of Active Genes in Fungi.</title>
        <authorList>
            <consortium name="DOE Joint Genome Institute"/>
            <person name="Mondo S.J."/>
            <person name="Dannebaum R.O."/>
            <person name="Kuo R.C."/>
            <person name="Labutti K."/>
            <person name="Haridas S."/>
            <person name="Kuo A."/>
            <person name="Salamov A."/>
            <person name="Ahrendt S.R."/>
            <person name="Lipzen A."/>
            <person name="Sullivan W."/>
            <person name="Andreopoulos W.B."/>
            <person name="Clum A."/>
            <person name="Lindquist E."/>
            <person name="Daum C."/>
            <person name="Ramamoorthy G.K."/>
            <person name="Gryganskyi A."/>
            <person name="Culley D."/>
            <person name="Magnuson J.K."/>
            <person name="James T.Y."/>
            <person name="O'Malley M.A."/>
            <person name="Stajich J.E."/>
            <person name="Spatafora J.W."/>
            <person name="Visel A."/>
            <person name="Grigoriev I.V."/>
        </authorList>
    </citation>
    <scope>NUCLEOTIDE SEQUENCE [LARGE SCALE GENOMIC DNA]</scope>
    <source>
        <strain evidence="12 13">12-1054</strain>
    </source>
</reference>
<dbReference type="AlphaFoldDB" id="A0A1Y2F5C4"/>
<keyword evidence="4 9" id="KW-0489">Methyltransferase</keyword>
<evidence type="ECO:0000256" key="1">
    <source>
        <dbReference type="ARBA" id="ARBA00004123"/>
    </source>
</evidence>
<dbReference type="OMA" id="RPDHRMI"/>